<accession>A0A1W9S3T3</accession>
<dbReference type="InterPro" id="IPR000551">
    <property type="entry name" value="MerR-type_HTH_dom"/>
</dbReference>
<dbReference type="InterPro" id="IPR047057">
    <property type="entry name" value="MerR_fam"/>
</dbReference>
<dbReference type="AlphaFoldDB" id="A0A1W9S3T3"/>
<dbReference type="Proteomes" id="UP000192611">
    <property type="component" value="Unassembled WGS sequence"/>
</dbReference>
<dbReference type="GO" id="GO:0003677">
    <property type="term" value="F:DNA binding"/>
    <property type="evidence" value="ECO:0007669"/>
    <property type="project" value="UniProtKB-KW"/>
</dbReference>
<dbReference type="Gene3D" id="1.10.1660.10">
    <property type="match status" value="1"/>
</dbReference>
<organism evidence="3 4">
    <name type="scientific">Candidatus Coatesbacteria bacterium 4484_99</name>
    <dbReference type="NCBI Taxonomy" id="1970774"/>
    <lineage>
        <taxon>Bacteria</taxon>
        <taxon>Candidatus Coatesiibacteriota</taxon>
    </lineage>
</organism>
<dbReference type="EMBL" id="NATQ01000018">
    <property type="protein sequence ID" value="OQX90960.1"/>
    <property type="molecule type" value="Genomic_DNA"/>
</dbReference>
<comment type="caution">
    <text evidence="3">The sequence shown here is derived from an EMBL/GenBank/DDBJ whole genome shotgun (WGS) entry which is preliminary data.</text>
</comment>
<dbReference type="CDD" id="cd04765">
    <property type="entry name" value="HTH_MlrA-like_sg2"/>
    <property type="match status" value="1"/>
</dbReference>
<name>A0A1W9S3T3_9BACT</name>
<sequence length="101" mass="11984">MRDKLFYSIKEVSQMLDIKDYTLRYWEKEFPQLKPRRSSGGRRMYTLSDIELLKRIKGLLYERGMTIEGVRKSLSKKKIPSTTIAEIKAELEDILRLIESI</sequence>
<protein>
    <recommendedName>
        <fullName evidence="2">HTH merR-type domain-containing protein</fullName>
    </recommendedName>
</protein>
<proteinExistence type="predicted"/>
<keyword evidence="1" id="KW-0238">DNA-binding</keyword>
<evidence type="ECO:0000259" key="2">
    <source>
        <dbReference type="PROSITE" id="PS50937"/>
    </source>
</evidence>
<evidence type="ECO:0000256" key="1">
    <source>
        <dbReference type="ARBA" id="ARBA00023125"/>
    </source>
</evidence>
<dbReference type="InterPro" id="IPR009061">
    <property type="entry name" value="DNA-bd_dom_put_sf"/>
</dbReference>
<dbReference type="SUPFAM" id="SSF46955">
    <property type="entry name" value="Putative DNA-binding domain"/>
    <property type="match status" value="1"/>
</dbReference>
<gene>
    <name evidence="3" type="ORF">B6D57_01485</name>
</gene>
<dbReference type="GO" id="GO:0003700">
    <property type="term" value="F:DNA-binding transcription factor activity"/>
    <property type="evidence" value="ECO:0007669"/>
    <property type="project" value="InterPro"/>
</dbReference>
<evidence type="ECO:0000313" key="4">
    <source>
        <dbReference type="Proteomes" id="UP000192611"/>
    </source>
</evidence>
<reference evidence="4" key="1">
    <citation type="submission" date="2017-03" db="EMBL/GenBank/DDBJ databases">
        <title>Novel pathways for hydrocarbon cycling and metabolic interdependencies in hydrothermal sediment communities.</title>
        <authorList>
            <person name="Dombrowski N."/>
            <person name="Seitz K."/>
            <person name="Teske A."/>
            <person name="Baker B."/>
        </authorList>
    </citation>
    <scope>NUCLEOTIDE SEQUENCE [LARGE SCALE GENOMIC DNA]</scope>
</reference>
<dbReference type="PANTHER" id="PTHR30204:SF15">
    <property type="entry name" value="BLL5018 PROTEIN"/>
    <property type="match status" value="1"/>
</dbReference>
<dbReference type="PANTHER" id="PTHR30204">
    <property type="entry name" value="REDOX-CYCLING DRUG-SENSING TRANSCRIPTIONAL ACTIVATOR SOXR"/>
    <property type="match status" value="1"/>
</dbReference>
<feature type="domain" description="HTH merR-type" evidence="2">
    <location>
        <begin position="6"/>
        <end position="76"/>
    </location>
</feature>
<dbReference type="PROSITE" id="PS50937">
    <property type="entry name" value="HTH_MERR_2"/>
    <property type="match status" value="1"/>
</dbReference>
<evidence type="ECO:0000313" key="3">
    <source>
        <dbReference type="EMBL" id="OQX90960.1"/>
    </source>
</evidence>
<dbReference type="Pfam" id="PF13411">
    <property type="entry name" value="MerR_1"/>
    <property type="match status" value="1"/>
</dbReference>
<dbReference type="SMART" id="SM00422">
    <property type="entry name" value="HTH_MERR"/>
    <property type="match status" value="1"/>
</dbReference>